<gene>
    <name evidence="18" type="ORF">BJX68DRAFT_278833</name>
</gene>
<evidence type="ECO:0000256" key="11">
    <source>
        <dbReference type="ARBA" id="ARBA00036824"/>
    </source>
</evidence>
<dbReference type="PANTHER" id="PTHR31297">
    <property type="entry name" value="GLUCAN ENDO-1,6-BETA-GLUCOSIDASE B"/>
    <property type="match status" value="1"/>
</dbReference>
<comment type="caution">
    <text evidence="18">The sequence shown here is derived from an EMBL/GenBank/DDBJ whole genome shotgun (WGS) entry which is preliminary data.</text>
</comment>
<evidence type="ECO:0000256" key="16">
    <source>
        <dbReference type="RuleBase" id="RU361153"/>
    </source>
</evidence>
<keyword evidence="6" id="KW-0732">Signal</keyword>
<evidence type="ECO:0000256" key="14">
    <source>
        <dbReference type="ARBA" id="ARBA00041261"/>
    </source>
</evidence>
<evidence type="ECO:0000256" key="15">
    <source>
        <dbReference type="ARBA" id="ARBA00041265"/>
    </source>
</evidence>
<dbReference type="Proteomes" id="UP001610444">
    <property type="component" value="Unassembled WGS sequence"/>
</dbReference>
<keyword evidence="8" id="KW-0464">Manganese</keyword>
<comment type="similarity">
    <text evidence="3 16">Belongs to the glycosyl hydrolase 5 (cellulase A) family.</text>
</comment>
<comment type="function">
    <text evidence="12">Beta-glucanases participate in the metabolism of beta-glucan, the main structural component of the cell wall. It could also function biosynthetically as a transglycosylase.</text>
</comment>
<dbReference type="GO" id="GO:0016787">
    <property type="term" value="F:hydrolase activity"/>
    <property type="evidence" value="ECO:0007669"/>
    <property type="project" value="UniProtKB-KW"/>
</dbReference>
<evidence type="ECO:0000256" key="13">
    <source>
        <dbReference type="ARBA" id="ARBA00038929"/>
    </source>
</evidence>
<dbReference type="EMBL" id="JBFXLR010000060">
    <property type="protein sequence ID" value="KAL2841128.1"/>
    <property type="molecule type" value="Genomic_DNA"/>
</dbReference>
<evidence type="ECO:0000313" key="18">
    <source>
        <dbReference type="EMBL" id="KAL2841128.1"/>
    </source>
</evidence>
<evidence type="ECO:0000256" key="12">
    <source>
        <dbReference type="ARBA" id="ARBA00037254"/>
    </source>
</evidence>
<dbReference type="EC" id="3.2.1.58" evidence="13"/>
<comment type="cofactor">
    <cofactor evidence="1">
        <name>Mn(2+)</name>
        <dbReference type="ChEBI" id="CHEBI:29035"/>
    </cofactor>
</comment>
<comment type="subcellular location">
    <subcellularLocation>
        <location evidence="2">Secreted</location>
    </subcellularLocation>
</comment>
<dbReference type="GeneID" id="98163774"/>
<organism evidence="18 19">
    <name type="scientific">Aspergillus pseudodeflectus</name>
    <dbReference type="NCBI Taxonomy" id="176178"/>
    <lineage>
        <taxon>Eukaryota</taxon>
        <taxon>Fungi</taxon>
        <taxon>Dikarya</taxon>
        <taxon>Ascomycota</taxon>
        <taxon>Pezizomycotina</taxon>
        <taxon>Eurotiomycetes</taxon>
        <taxon>Eurotiomycetidae</taxon>
        <taxon>Eurotiales</taxon>
        <taxon>Aspergillaceae</taxon>
        <taxon>Aspergillus</taxon>
        <taxon>Aspergillus subgen. Nidulantes</taxon>
    </lineage>
</organism>
<keyword evidence="5" id="KW-0964">Secreted</keyword>
<sequence>MISSPQFGVFLRRNQAFIGLGGITPAWTNPSSGYHVPESTLPNLPYKPSSFNWTTTKATGVNLGGWLVQESTIDSTFWNSHPPTASNEWTLCKTLGAHCGPVLEHRYRTFITPADIDTLASVGVSILRIPTTYAAWIDLPGSELYSGSQRTYLRRITEYEISRYGMHVIIDVHSLPGGLNGLTIGEATGHWGWFSMRRPGGHSMEVVDEVLEFIRGSSSPASFTLEPMNEPADRNGDDDLGMAVFGTPEALSDDAASYIPSFWQAVLARVRRSGLDVPVMFQSFKLPDYWTGDFSRGDNVVFDMHNYYFEGRETSSENLPEFIRSDAQNKSGDGTFPVFVGEWSIQAAHNNSFALRERNLKVGLEAWEEYTQGSCYWTAKLEGNGTIDGEGSQRDYWSFERFIEEGFFSEVD</sequence>
<name>A0ABR4JM68_9EURO</name>
<dbReference type="InterPro" id="IPR050386">
    <property type="entry name" value="Glycosyl_hydrolase_5"/>
</dbReference>
<dbReference type="PANTHER" id="PTHR31297:SF1">
    <property type="entry name" value="GLUCAN 1,3-BETA-GLUCOSIDASE I_II-RELATED"/>
    <property type="match status" value="1"/>
</dbReference>
<proteinExistence type="inferred from homology"/>
<reference evidence="18 19" key="1">
    <citation type="submission" date="2024-07" db="EMBL/GenBank/DDBJ databases">
        <title>Section-level genome sequencing and comparative genomics of Aspergillus sections Usti and Cavernicolus.</title>
        <authorList>
            <consortium name="Lawrence Berkeley National Laboratory"/>
            <person name="Nybo J.L."/>
            <person name="Vesth T.C."/>
            <person name="Theobald S."/>
            <person name="Frisvad J.C."/>
            <person name="Larsen T.O."/>
            <person name="Kjaerboelling I."/>
            <person name="Rothschild-Mancinelli K."/>
            <person name="Lyhne E.K."/>
            <person name="Kogle M.E."/>
            <person name="Barry K."/>
            <person name="Clum A."/>
            <person name="Na H."/>
            <person name="Ledsgaard L."/>
            <person name="Lin J."/>
            <person name="Lipzen A."/>
            <person name="Kuo A."/>
            <person name="Riley R."/>
            <person name="Mondo S."/>
            <person name="LaButti K."/>
            <person name="Haridas S."/>
            <person name="Pangalinan J."/>
            <person name="Salamov A.A."/>
            <person name="Simmons B.A."/>
            <person name="Magnuson J.K."/>
            <person name="Chen J."/>
            <person name="Drula E."/>
            <person name="Henrissat B."/>
            <person name="Wiebenga A."/>
            <person name="Lubbers R.J."/>
            <person name="Gomes A.C."/>
            <person name="Macurrencykelacurrency M.R."/>
            <person name="Stajich J."/>
            <person name="Grigoriev I.V."/>
            <person name="Mortensen U.H."/>
            <person name="De vries R.P."/>
            <person name="Baker S.E."/>
            <person name="Andersen M.R."/>
        </authorList>
    </citation>
    <scope>NUCLEOTIDE SEQUENCE [LARGE SCALE GENOMIC DNA]</scope>
    <source>
        <strain evidence="18 19">CBS 756.74</strain>
    </source>
</reference>
<evidence type="ECO:0000256" key="3">
    <source>
        <dbReference type="ARBA" id="ARBA00005641"/>
    </source>
</evidence>
<evidence type="ECO:0000313" key="19">
    <source>
        <dbReference type="Proteomes" id="UP001610444"/>
    </source>
</evidence>
<evidence type="ECO:0000256" key="6">
    <source>
        <dbReference type="ARBA" id="ARBA00022729"/>
    </source>
</evidence>
<dbReference type="SUPFAM" id="SSF51445">
    <property type="entry name" value="(Trans)glycosidases"/>
    <property type="match status" value="1"/>
</dbReference>
<evidence type="ECO:0000256" key="9">
    <source>
        <dbReference type="ARBA" id="ARBA00023295"/>
    </source>
</evidence>
<evidence type="ECO:0000256" key="4">
    <source>
        <dbReference type="ARBA" id="ARBA00011245"/>
    </source>
</evidence>
<dbReference type="InterPro" id="IPR001547">
    <property type="entry name" value="Glyco_hydro_5"/>
</dbReference>
<evidence type="ECO:0000256" key="1">
    <source>
        <dbReference type="ARBA" id="ARBA00001936"/>
    </source>
</evidence>
<dbReference type="RefSeq" id="XP_070894423.1">
    <property type="nucleotide sequence ID" value="XM_071048610.1"/>
</dbReference>
<evidence type="ECO:0000259" key="17">
    <source>
        <dbReference type="Pfam" id="PF00150"/>
    </source>
</evidence>
<evidence type="ECO:0000256" key="7">
    <source>
        <dbReference type="ARBA" id="ARBA00022801"/>
    </source>
</evidence>
<evidence type="ECO:0000256" key="2">
    <source>
        <dbReference type="ARBA" id="ARBA00004613"/>
    </source>
</evidence>
<protein>
    <recommendedName>
        <fullName evidence="13">glucan 1,3-beta-glucosidase</fullName>
        <ecNumber evidence="13">3.2.1.58</ecNumber>
    </recommendedName>
    <alternativeName>
        <fullName evidence="15">Exo-1,3-beta-glucanase 1</fullName>
    </alternativeName>
    <alternativeName>
        <fullName evidence="14">Exo-1,3-beta-glucanase A</fullName>
    </alternativeName>
</protein>
<evidence type="ECO:0000256" key="5">
    <source>
        <dbReference type="ARBA" id="ARBA00022525"/>
    </source>
</evidence>
<keyword evidence="19" id="KW-1185">Reference proteome</keyword>
<dbReference type="Gene3D" id="3.20.20.80">
    <property type="entry name" value="Glycosidases"/>
    <property type="match status" value="1"/>
</dbReference>
<dbReference type="Pfam" id="PF00150">
    <property type="entry name" value="Cellulase"/>
    <property type="match status" value="1"/>
</dbReference>
<accession>A0ABR4JM68</accession>
<evidence type="ECO:0000256" key="10">
    <source>
        <dbReference type="ARBA" id="ARBA00023316"/>
    </source>
</evidence>
<feature type="domain" description="Glycoside hydrolase family 5" evidence="17">
    <location>
        <begin position="107"/>
        <end position="380"/>
    </location>
</feature>
<evidence type="ECO:0000256" key="8">
    <source>
        <dbReference type="ARBA" id="ARBA00023211"/>
    </source>
</evidence>
<comment type="catalytic activity">
    <reaction evidence="11">
        <text>Successive hydrolysis of beta-D-glucose units from the non-reducing ends of (1-&gt;3)-beta-D-glucans, releasing alpha-glucose.</text>
        <dbReference type="EC" id="3.2.1.58"/>
    </reaction>
</comment>
<comment type="subunit">
    <text evidence="4">Monomer.</text>
</comment>
<keyword evidence="9 16" id="KW-0326">Glycosidase</keyword>
<dbReference type="InterPro" id="IPR017853">
    <property type="entry name" value="GH"/>
</dbReference>
<keyword evidence="7 16" id="KW-0378">Hydrolase</keyword>
<keyword evidence="10" id="KW-0961">Cell wall biogenesis/degradation</keyword>